<dbReference type="Pfam" id="PF10282">
    <property type="entry name" value="Lactonase"/>
    <property type="match status" value="1"/>
</dbReference>
<name>A0A951Q813_9CYAN</name>
<comment type="caution">
    <text evidence="1">The sequence shown here is derived from an EMBL/GenBank/DDBJ whole genome shotgun (WGS) entry which is preliminary data.</text>
</comment>
<sequence>MKFTRRVLTLILGFTTLILICVQSQLSDAQPVQLPNFVGRYIATLSDGDFLASTYADGKLPDSINPDRLSIIQLPLDERAAIAQVEASNSVTGAPYAFDLTANGQTAFVVETLAAPPIGATQRDQLPPGQQLVMIDLSDSRRPRVESVVAIAPKPETVSVHPGGALLTISTQTPGREILLIPIQNEVFGQPIEFSLSQLGIQPDPDRFQDGMYVSSVQWHPSGRYLAVNLTYRDQIAFYELRQDQSGNPQLIPWGTPVNVGKDPFTGQFTPDGRFYLTSNWGRNFGENITTLEQRIPSAQGTVSVIQLALDNAQHQVVSTATSDLSPESLAISPDGSLVVTVNMRGTLFPPLSPRFTREASLSLLKLEQSGQLTKVGDYPFEGILPESAAFDASGNYLAVAVYDYFTSKPEAGIELWQVIRSPELGLRHTRQVIEVDRGAHQVMIAP</sequence>
<evidence type="ECO:0000313" key="2">
    <source>
        <dbReference type="Proteomes" id="UP000757435"/>
    </source>
</evidence>
<evidence type="ECO:0000313" key="1">
    <source>
        <dbReference type="EMBL" id="MBW4657992.1"/>
    </source>
</evidence>
<protein>
    <submittedName>
        <fullName evidence="1">Lactonase family protein</fullName>
    </submittedName>
</protein>
<dbReference type="Gene3D" id="2.130.10.10">
    <property type="entry name" value="YVTN repeat-like/Quinoprotein amine dehydrogenase"/>
    <property type="match status" value="1"/>
</dbReference>
<gene>
    <name evidence="1" type="ORF">KME15_04915</name>
</gene>
<dbReference type="SUPFAM" id="SSF51004">
    <property type="entry name" value="C-terminal (heme d1) domain of cytochrome cd1-nitrite reductase"/>
    <property type="match status" value="1"/>
</dbReference>
<dbReference type="Proteomes" id="UP000757435">
    <property type="component" value="Unassembled WGS sequence"/>
</dbReference>
<dbReference type="EMBL" id="JAHHHD010000003">
    <property type="protein sequence ID" value="MBW4657992.1"/>
    <property type="molecule type" value="Genomic_DNA"/>
</dbReference>
<organism evidence="1 2">
    <name type="scientific">Drouetiella hepatica Uher 2000/2452</name>
    <dbReference type="NCBI Taxonomy" id="904376"/>
    <lineage>
        <taxon>Bacteria</taxon>
        <taxon>Bacillati</taxon>
        <taxon>Cyanobacteriota</taxon>
        <taxon>Cyanophyceae</taxon>
        <taxon>Oculatellales</taxon>
        <taxon>Oculatellaceae</taxon>
        <taxon>Drouetiella</taxon>
    </lineage>
</organism>
<accession>A0A951Q813</accession>
<dbReference type="InterPro" id="IPR011048">
    <property type="entry name" value="Haem_d1_sf"/>
</dbReference>
<reference evidence="1" key="2">
    <citation type="journal article" date="2022" name="Microbiol. Resour. Announc.">
        <title>Metagenome Sequencing to Explore Phylogenomics of Terrestrial Cyanobacteria.</title>
        <authorList>
            <person name="Ward R.D."/>
            <person name="Stajich J.E."/>
            <person name="Johansen J.R."/>
            <person name="Huntemann M."/>
            <person name="Clum A."/>
            <person name="Foster B."/>
            <person name="Foster B."/>
            <person name="Roux S."/>
            <person name="Palaniappan K."/>
            <person name="Varghese N."/>
            <person name="Mukherjee S."/>
            <person name="Reddy T.B.K."/>
            <person name="Daum C."/>
            <person name="Copeland A."/>
            <person name="Chen I.A."/>
            <person name="Ivanova N.N."/>
            <person name="Kyrpides N.C."/>
            <person name="Shapiro N."/>
            <person name="Eloe-Fadrosh E.A."/>
            <person name="Pietrasiak N."/>
        </authorList>
    </citation>
    <scope>NUCLEOTIDE SEQUENCE</scope>
    <source>
        <strain evidence="1">UHER 2000/2452</strain>
    </source>
</reference>
<dbReference type="AlphaFoldDB" id="A0A951Q813"/>
<dbReference type="InterPro" id="IPR015943">
    <property type="entry name" value="WD40/YVTN_repeat-like_dom_sf"/>
</dbReference>
<reference evidence="1" key="1">
    <citation type="submission" date="2021-05" db="EMBL/GenBank/DDBJ databases">
        <authorList>
            <person name="Pietrasiak N."/>
            <person name="Ward R."/>
            <person name="Stajich J.E."/>
            <person name="Kurbessoian T."/>
        </authorList>
    </citation>
    <scope>NUCLEOTIDE SEQUENCE</scope>
    <source>
        <strain evidence="1">UHER 2000/2452</strain>
    </source>
</reference>
<dbReference type="InterPro" id="IPR019405">
    <property type="entry name" value="Lactonase_7-beta_prop"/>
</dbReference>
<proteinExistence type="predicted"/>